<comment type="caution">
    <text evidence="2">The sequence shown here is derived from an EMBL/GenBank/DDBJ whole genome shotgun (WGS) entry which is preliminary data.</text>
</comment>
<proteinExistence type="predicted"/>
<gene>
    <name evidence="2" type="ORF">ACFQ2E_01210</name>
</gene>
<evidence type="ECO:0000313" key="2">
    <source>
        <dbReference type="EMBL" id="MFD1161014.1"/>
    </source>
</evidence>
<keyword evidence="3" id="KW-1185">Reference proteome</keyword>
<feature type="signal peptide" evidence="1">
    <location>
        <begin position="1"/>
        <end position="18"/>
    </location>
</feature>
<protein>
    <recommendedName>
        <fullName evidence="4">Outer membrane protein beta-barrel domain-containing protein</fullName>
    </recommendedName>
</protein>
<dbReference type="RefSeq" id="WP_311935308.1">
    <property type="nucleotide sequence ID" value="NZ_JAVSCK010000001.1"/>
</dbReference>
<organism evidence="2 3">
    <name type="scientific">Hwangdonia seohaensis</name>
    <dbReference type="NCBI Taxonomy" id="1240727"/>
    <lineage>
        <taxon>Bacteria</taxon>
        <taxon>Pseudomonadati</taxon>
        <taxon>Bacteroidota</taxon>
        <taxon>Flavobacteriia</taxon>
        <taxon>Flavobacteriales</taxon>
        <taxon>Flavobacteriaceae</taxon>
        <taxon>Hwangdonia</taxon>
    </lineage>
</organism>
<dbReference type="InterPro" id="IPR011250">
    <property type="entry name" value="OMP/PagP_B-barrel"/>
</dbReference>
<evidence type="ECO:0000313" key="3">
    <source>
        <dbReference type="Proteomes" id="UP001597163"/>
    </source>
</evidence>
<evidence type="ECO:0000256" key="1">
    <source>
        <dbReference type="SAM" id="SignalP"/>
    </source>
</evidence>
<sequence>MKKILFLLVLTTSYLSLSAQQQYTINGKNYELKTAVEGHLDLLWNTVDKQFRYFVKTGDGNISELLNTKNSNNNFNEEYKTQLKNLTENTSISVNDLKFTLTDLTQFIKQYNTAVGDSAYLDEKPTLKSRLGLFGGITNHPFVSNPNNTTVPFFGAELEIISSLKTSRHAGFFSVEHALDNTDFKYTSTQLALGYRYRFINKPAFNIYGNALLGTYNVSKNTIELIGLPHEVVKNSTFKTPFAFGLGADIKIGNTGFITLAYNELFAIFTDNNKHFPVDFAVGYKFNL</sequence>
<accession>A0ABW3R7F5</accession>
<dbReference type="Proteomes" id="UP001597163">
    <property type="component" value="Unassembled WGS sequence"/>
</dbReference>
<dbReference type="EMBL" id="JBHTLJ010000001">
    <property type="protein sequence ID" value="MFD1161014.1"/>
    <property type="molecule type" value="Genomic_DNA"/>
</dbReference>
<name>A0ABW3R7F5_9FLAO</name>
<reference evidence="3" key="1">
    <citation type="journal article" date="2019" name="Int. J. Syst. Evol. Microbiol.">
        <title>The Global Catalogue of Microorganisms (GCM) 10K type strain sequencing project: providing services to taxonomists for standard genome sequencing and annotation.</title>
        <authorList>
            <consortium name="The Broad Institute Genomics Platform"/>
            <consortium name="The Broad Institute Genome Sequencing Center for Infectious Disease"/>
            <person name="Wu L."/>
            <person name="Ma J."/>
        </authorList>
    </citation>
    <scope>NUCLEOTIDE SEQUENCE [LARGE SCALE GENOMIC DNA]</scope>
    <source>
        <strain evidence="3">CCUG 63246</strain>
    </source>
</reference>
<keyword evidence="1" id="KW-0732">Signal</keyword>
<feature type="chain" id="PRO_5046558222" description="Outer membrane protein beta-barrel domain-containing protein" evidence="1">
    <location>
        <begin position="19"/>
        <end position="288"/>
    </location>
</feature>
<dbReference type="SUPFAM" id="SSF56925">
    <property type="entry name" value="OMPA-like"/>
    <property type="match status" value="1"/>
</dbReference>
<evidence type="ECO:0008006" key="4">
    <source>
        <dbReference type="Google" id="ProtNLM"/>
    </source>
</evidence>